<dbReference type="Gene3D" id="1.10.1200.270">
    <property type="entry name" value="Methyltransferase, alpha-helical capping domain"/>
    <property type="match status" value="1"/>
</dbReference>
<sequence length="329" mass="38574">MEFKMNTDYSLLNSNNFDLFLAPRVGKLTEIFSRHLDAVDDDRAINIVDFGTNDGRNIFPFLKIMIEQIRCRSTKRDINVVLNDLPTNDFNELSKNAEAFQKDMNDQCLYVMINPGNAYRRCLPRSSIDLGTCTFILQWVSRSVKLKNQLLYFPDHMVSDLEKSEITCLAANDWKSFIQSRSWEMKKGAIIHVGIPTACKDFFQICSSTFYQLFQKGVISKEELQNTTIPMYHFRSETDIKAPFKDIDKEIDVKLLDLSTRKLRHYENKDIVDCVRSWMYHSMMDGLCQTRNNDEANDICESFFDDLKVHLSDRKWLDFEMFDVIFQKL</sequence>
<evidence type="ECO:0000256" key="1">
    <source>
        <dbReference type="ARBA" id="ARBA00022723"/>
    </source>
</evidence>
<keyword evidence="2" id="KW-0460">Magnesium</keyword>
<dbReference type="Gene3D" id="3.40.50.150">
    <property type="entry name" value="Vaccinia Virus protein VP39"/>
    <property type="match status" value="1"/>
</dbReference>
<reference evidence="3" key="1">
    <citation type="submission" date="2022-08" db="UniProtKB">
        <authorList>
            <consortium name="EnsemblMetazoa"/>
        </authorList>
    </citation>
    <scope>IDENTIFICATION</scope>
    <source>
        <strain evidence="3">05x7-T-G4-1.051#20</strain>
    </source>
</reference>
<dbReference type="GO" id="GO:0008168">
    <property type="term" value="F:methyltransferase activity"/>
    <property type="evidence" value="ECO:0007669"/>
    <property type="project" value="InterPro"/>
</dbReference>
<dbReference type="OrthoDB" id="1890922at2759"/>
<dbReference type="PANTHER" id="PTHR31009">
    <property type="entry name" value="S-ADENOSYL-L-METHIONINE:CARBOXYL METHYLTRANSFERASE FAMILY PROTEIN"/>
    <property type="match status" value="1"/>
</dbReference>
<dbReference type="EnsemblMetazoa" id="G23166.1">
    <property type="protein sequence ID" value="G23166.1:cds"/>
    <property type="gene ID" value="G23166"/>
</dbReference>
<dbReference type="AlphaFoldDB" id="A0A8W8KB34"/>
<dbReference type="InterPro" id="IPR029063">
    <property type="entry name" value="SAM-dependent_MTases_sf"/>
</dbReference>
<keyword evidence="4" id="KW-1185">Reference proteome</keyword>
<dbReference type="GO" id="GO:0046872">
    <property type="term" value="F:metal ion binding"/>
    <property type="evidence" value="ECO:0007669"/>
    <property type="project" value="UniProtKB-KW"/>
</dbReference>
<dbReference type="InterPro" id="IPR042086">
    <property type="entry name" value="MeTrfase_capping"/>
</dbReference>
<evidence type="ECO:0000256" key="2">
    <source>
        <dbReference type="ARBA" id="ARBA00022842"/>
    </source>
</evidence>
<dbReference type="InterPro" id="IPR005299">
    <property type="entry name" value="MeTrfase_7"/>
</dbReference>
<evidence type="ECO:0000313" key="4">
    <source>
        <dbReference type="Proteomes" id="UP000005408"/>
    </source>
</evidence>
<keyword evidence="1" id="KW-0479">Metal-binding</keyword>
<dbReference type="OMA" id="NDICESF"/>
<dbReference type="Proteomes" id="UP000005408">
    <property type="component" value="Unassembled WGS sequence"/>
</dbReference>
<dbReference type="EnsemblMetazoa" id="G23166.4">
    <property type="protein sequence ID" value="G23166.4:cds"/>
    <property type="gene ID" value="G23166"/>
</dbReference>
<proteinExistence type="predicted"/>
<accession>A0A8W8KB34</accession>
<organism evidence="3 4">
    <name type="scientific">Magallana gigas</name>
    <name type="common">Pacific oyster</name>
    <name type="synonym">Crassostrea gigas</name>
    <dbReference type="NCBI Taxonomy" id="29159"/>
    <lineage>
        <taxon>Eukaryota</taxon>
        <taxon>Metazoa</taxon>
        <taxon>Spiralia</taxon>
        <taxon>Lophotrochozoa</taxon>
        <taxon>Mollusca</taxon>
        <taxon>Bivalvia</taxon>
        <taxon>Autobranchia</taxon>
        <taxon>Pteriomorphia</taxon>
        <taxon>Ostreida</taxon>
        <taxon>Ostreoidea</taxon>
        <taxon>Ostreidae</taxon>
        <taxon>Magallana</taxon>
    </lineage>
</organism>
<dbReference type="SUPFAM" id="SSF53335">
    <property type="entry name" value="S-adenosyl-L-methionine-dependent methyltransferases"/>
    <property type="match status" value="1"/>
</dbReference>
<protein>
    <submittedName>
        <fullName evidence="3">Uncharacterized protein</fullName>
    </submittedName>
</protein>
<dbReference type="EnsemblMetazoa" id="G23166.2">
    <property type="protein sequence ID" value="G23166.2:cds"/>
    <property type="gene ID" value="G23166"/>
</dbReference>
<dbReference type="Pfam" id="PF03492">
    <property type="entry name" value="Methyltransf_7"/>
    <property type="match status" value="1"/>
</dbReference>
<name>A0A8W8KB34_MAGGI</name>
<evidence type="ECO:0000313" key="3">
    <source>
        <dbReference type="EnsemblMetazoa" id="G23166.3:cds"/>
    </source>
</evidence>
<dbReference type="EnsemblMetazoa" id="G23166.3">
    <property type="protein sequence ID" value="G23166.3:cds"/>
    <property type="gene ID" value="G23166"/>
</dbReference>